<dbReference type="EMBL" id="JPQZ01000017">
    <property type="protein sequence ID" value="KKO75573.1"/>
    <property type="molecule type" value="Genomic_DNA"/>
</dbReference>
<protein>
    <submittedName>
        <fullName evidence="1">Er-golgi tethering complex trapp subunit protein</fullName>
    </submittedName>
</protein>
<dbReference type="SUPFAM" id="SSF64356">
    <property type="entry name" value="SNARE-like"/>
    <property type="match status" value="1"/>
</dbReference>
<dbReference type="VEuPathDB" id="MicrosporidiaDB:AAJ76_1700018424"/>
<name>A0A0F9WRP6_9MICR</name>
<dbReference type="Pfam" id="PF04628">
    <property type="entry name" value="Sedlin_N"/>
    <property type="match status" value="1"/>
</dbReference>
<dbReference type="GO" id="GO:0006888">
    <property type="term" value="P:endoplasmic reticulum to Golgi vesicle-mediated transport"/>
    <property type="evidence" value="ECO:0007669"/>
    <property type="project" value="InterPro"/>
</dbReference>
<reference evidence="1 2" key="1">
    <citation type="journal article" date="2015" name="Environ. Microbiol.">
        <title>Genome analyses suggest the presence of polyploidy and recent human-driven expansions in eight global populations of the honeybee pathogen Nosema ceranae.</title>
        <authorList>
            <person name="Pelin A."/>
            <person name="Selman M."/>
            <person name="Aris-Brosou S."/>
            <person name="Farinelli L."/>
            <person name="Corradi N."/>
        </authorList>
    </citation>
    <scope>NUCLEOTIDE SEQUENCE [LARGE SCALE GENOMIC DNA]</scope>
    <source>
        <strain evidence="1 2">PA08 1199</strain>
    </source>
</reference>
<dbReference type="GO" id="GO:0005737">
    <property type="term" value="C:cytoplasm"/>
    <property type="evidence" value="ECO:0007669"/>
    <property type="project" value="GOC"/>
</dbReference>
<dbReference type="GeneID" id="36319125"/>
<dbReference type="RefSeq" id="XP_024331315.1">
    <property type="nucleotide sequence ID" value="XM_024474215.1"/>
</dbReference>
<dbReference type="InterPro" id="IPR006722">
    <property type="entry name" value="Sedlin"/>
</dbReference>
<dbReference type="Gene3D" id="3.30.450.70">
    <property type="match status" value="1"/>
</dbReference>
<dbReference type="AlphaFoldDB" id="A0A0F9WRP6"/>
<sequence length="131" mass="15582">MEILIIINEKNDLVYKQSFPSCQKLDKIFMDLLVVSYGSIDILNNLLKSTTANYLGCIDTFKDYKISALIYPSAYKCIFVHKQSKDIKKFMFDVYYLIKYMIIYEITDYSREIEGVEQNIINLYKKYYKLN</sequence>
<dbReference type="InterPro" id="IPR011012">
    <property type="entry name" value="Longin-like_dom_sf"/>
</dbReference>
<evidence type="ECO:0000313" key="1">
    <source>
        <dbReference type="EMBL" id="KKO75573.1"/>
    </source>
</evidence>
<proteinExistence type="predicted"/>
<dbReference type="Proteomes" id="UP000034350">
    <property type="component" value="Unassembled WGS sequence"/>
</dbReference>
<keyword evidence="2" id="KW-1185">Reference proteome</keyword>
<accession>A0A0F9WRP6</accession>
<dbReference type="OMA" id="CLESHGD"/>
<dbReference type="OrthoDB" id="2191898at2759"/>
<evidence type="ECO:0000313" key="2">
    <source>
        <dbReference type="Proteomes" id="UP000034350"/>
    </source>
</evidence>
<gene>
    <name evidence="1" type="ORF">AAJ76_1700018424</name>
</gene>
<dbReference type="VEuPathDB" id="MicrosporidiaDB:NCER_101384"/>
<organism evidence="1 2">
    <name type="scientific">Vairimorpha ceranae</name>
    <dbReference type="NCBI Taxonomy" id="40302"/>
    <lineage>
        <taxon>Eukaryota</taxon>
        <taxon>Fungi</taxon>
        <taxon>Fungi incertae sedis</taxon>
        <taxon>Microsporidia</taxon>
        <taxon>Nosematidae</taxon>
        <taxon>Vairimorpha</taxon>
    </lineage>
</organism>
<comment type="caution">
    <text evidence="1">The sequence shown here is derived from an EMBL/GenBank/DDBJ whole genome shotgun (WGS) entry which is preliminary data.</text>
</comment>